<dbReference type="Proteomes" id="UP000268033">
    <property type="component" value="Unassembled WGS sequence"/>
</dbReference>
<dbReference type="SUPFAM" id="SSF55008">
    <property type="entry name" value="HMA, heavy metal-associated domain"/>
    <property type="match status" value="1"/>
</dbReference>
<dbReference type="Gene3D" id="3.30.70.100">
    <property type="match status" value="1"/>
</dbReference>
<dbReference type="InterPro" id="IPR036163">
    <property type="entry name" value="HMA_dom_sf"/>
</dbReference>
<dbReference type="EMBL" id="RJUL01000001">
    <property type="protein sequence ID" value="ROQ30661.1"/>
    <property type="molecule type" value="Genomic_DNA"/>
</dbReference>
<gene>
    <name evidence="2" type="ORF">EDC28_101347</name>
</gene>
<organism evidence="2 3">
    <name type="scientific">Gallaecimonas pentaromativorans</name>
    <dbReference type="NCBI Taxonomy" id="584787"/>
    <lineage>
        <taxon>Bacteria</taxon>
        <taxon>Pseudomonadati</taxon>
        <taxon>Pseudomonadota</taxon>
        <taxon>Gammaproteobacteria</taxon>
        <taxon>Enterobacterales</taxon>
        <taxon>Gallaecimonadaceae</taxon>
        <taxon>Gallaecimonas</taxon>
    </lineage>
</organism>
<evidence type="ECO:0000259" key="1">
    <source>
        <dbReference type="Pfam" id="PF00403"/>
    </source>
</evidence>
<name>A0A3N1PU77_9GAMM</name>
<evidence type="ECO:0000313" key="2">
    <source>
        <dbReference type="EMBL" id="ROQ30661.1"/>
    </source>
</evidence>
<evidence type="ECO:0000313" key="3">
    <source>
        <dbReference type="Proteomes" id="UP000268033"/>
    </source>
</evidence>
<sequence length="64" mass="7199">MYTFKVRNILGNHCVSRIQQAIMTGDAEAQVRIDRDENRITIISNQSRNQLAQALRGTGFPALP</sequence>
<keyword evidence="3" id="KW-1185">Reference proteome</keyword>
<reference evidence="2 3" key="1">
    <citation type="submission" date="2018-11" db="EMBL/GenBank/DDBJ databases">
        <title>Genomic Encyclopedia of Type Strains, Phase IV (KMG-IV): sequencing the most valuable type-strain genomes for metagenomic binning, comparative biology and taxonomic classification.</title>
        <authorList>
            <person name="Goeker M."/>
        </authorList>
    </citation>
    <scope>NUCLEOTIDE SEQUENCE [LARGE SCALE GENOMIC DNA]</scope>
    <source>
        <strain evidence="2 3">DSM 21945</strain>
    </source>
</reference>
<dbReference type="STRING" id="584787.GCA_001247655_01936"/>
<protein>
    <submittedName>
        <fullName evidence="2">Copper chaperone CopZ</fullName>
    </submittedName>
</protein>
<proteinExistence type="predicted"/>
<comment type="caution">
    <text evidence="2">The sequence shown here is derived from an EMBL/GenBank/DDBJ whole genome shotgun (WGS) entry which is preliminary data.</text>
</comment>
<dbReference type="AlphaFoldDB" id="A0A3N1PU77"/>
<dbReference type="Pfam" id="PF00403">
    <property type="entry name" value="HMA"/>
    <property type="match status" value="1"/>
</dbReference>
<dbReference type="RefSeq" id="WP_050657938.1">
    <property type="nucleotide sequence ID" value="NZ_JBLXAC010000002.1"/>
</dbReference>
<dbReference type="InterPro" id="IPR006121">
    <property type="entry name" value="HMA_dom"/>
</dbReference>
<feature type="domain" description="HMA" evidence="1">
    <location>
        <begin position="3"/>
        <end position="60"/>
    </location>
</feature>
<dbReference type="GO" id="GO:0046872">
    <property type="term" value="F:metal ion binding"/>
    <property type="evidence" value="ECO:0007669"/>
    <property type="project" value="InterPro"/>
</dbReference>
<accession>A0A3N1PU77</accession>
<dbReference type="OrthoDB" id="9814359at2"/>